<dbReference type="InterPro" id="IPR052727">
    <property type="entry name" value="Rab4/Rab5_effector"/>
</dbReference>
<protein>
    <recommendedName>
        <fullName evidence="3">FYVE-type domain-containing protein</fullName>
    </recommendedName>
</protein>
<comment type="caution">
    <text evidence="1">The sequence shown here is derived from an EMBL/GenBank/DDBJ whole genome shotgun (WGS) entry which is preliminary data.</text>
</comment>
<proteinExistence type="predicted"/>
<evidence type="ECO:0000313" key="2">
    <source>
        <dbReference type="Proteomes" id="UP000198211"/>
    </source>
</evidence>
<dbReference type="PANTHER" id="PTHR13510:SF44">
    <property type="entry name" value="RABENOSYN-5"/>
    <property type="match status" value="1"/>
</dbReference>
<sequence length="388" mass="42867">MMKRESSRVAFQPISLSPSDTAHVQVVTKAILDANLDRYQHFTDADNGKADPSLWKLVKTKDQLSAYVQRQRKYRAFPFQVNPLNQNCELQSLLLTGSISGTLGEAMHGMSNPQADDDLSHAAVISEIKSSTKSDSVMSTAMKWLELDVRMKSMGFVKNHDYVYVETIGILQSNGITLGYRLLHSADHPQAHTLPGRIRGQLSVCTFFRQVSENSVSVYTLGMIDSIGDKAQRVLISRLIKTLLTNLRNCGQKKRKYMPMMSGKLLGDVIKLGSHGGDHCCVICSKRVLRFGKLMTHRSTCSVCSGSVCSSCKLVQKKKCVTATLKVISRKVVFCSSAHCLNIALANVPYVSFAEQSTSAAGFYTGDYRWIWESGSRISASGNMSVAW</sequence>
<dbReference type="OrthoDB" id="116409at2759"/>
<evidence type="ECO:0008006" key="3">
    <source>
        <dbReference type="Google" id="ProtNLM"/>
    </source>
</evidence>
<dbReference type="InterPro" id="IPR023393">
    <property type="entry name" value="START-like_dom_sf"/>
</dbReference>
<dbReference type="AlphaFoldDB" id="A0A225WJN6"/>
<evidence type="ECO:0000313" key="1">
    <source>
        <dbReference type="EMBL" id="OWZ17217.1"/>
    </source>
</evidence>
<organism evidence="1 2">
    <name type="scientific">Phytophthora megakarya</name>
    <dbReference type="NCBI Taxonomy" id="4795"/>
    <lineage>
        <taxon>Eukaryota</taxon>
        <taxon>Sar</taxon>
        <taxon>Stramenopiles</taxon>
        <taxon>Oomycota</taxon>
        <taxon>Peronosporomycetes</taxon>
        <taxon>Peronosporales</taxon>
        <taxon>Peronosporaceae</taxon>
        <taxon>Phytophthora</taxon>
    </lineage>
</organism>
<name>A0A225WJN6_9STRA</name>
<dbReference type="PANTHER" id="PTHR13510">
    <property type="entry name" value="FYVE-FINGER-CONTAINING RAB5 EFFECTOR PROTEIN RABENOSYN-5-RELATED"/>
    <property type="match status" value="1"/>
</dbReference>
<accession>A0A225WJN6</accession>
<dbReference type="Gene3D" id="3.30.530.20">
    <property type="match status" value="1"/>
</dbReference>
<dbReference type="Proteomes" id="UP000198211">
    <property type="component" value="Unassembled WGS sequence"/>
</dbReference>
<dbReference type="EMBL" id="NBNE01000791">
    <property type="protein sequence ID" value="OWZ17217.1"/>
    <property type="molecule type" value="Genomic_DNA"/>
</dbReference>
<reference evidence="2" key="1">
    <citation type="submission" date="2017-03" db="EMBL/GenBank/DDBJ databases">
        <title>Phytopthora megakarya and P. palmivora, two closely related causual agents of cacao black pod achieved similar genome size and gene model numbers by different mechanisms.</title>
        <authorList>
            <person name="Ali S."/>
            <person name="Shao J."/>
            <person name="Larry D.J."/>
            <person name="Kronmiller B."/>
            <person name="Shen D."/>
            <person name="Strem M.D."/>
            <person name="Melnick R.L."/>
            <person name="Guiltinan M.J."/>
            <person name="Tyler B.M."/>
            <person name="Meinhardt L.W."/>
            <person name="Bailey B.A."/>
        </authorList>
    </citation>
    <scope>NUCLEOTIDE SEQUENCE [LARGE SCALE GENOMIC DNA]</scope>
    <source>
        <strain evidence="2">zdho120</strain>
    </source>
</reference>
<keyword evidence="2" id="KW-1185">Reference proteome</keyword>
<gene>
    <name evidence="1" type="ORF">PHMEG_0008879</name>
</gene>